<evidence type="ECO:0000313" key="2">
    <source>
        <dbReference type="EMBL" id="MDI6453617.1"/>
    </source>
</evidence>
<dbReference type="InterPro" id="IPR018966">
    <property type="entry name" value="VTC_domain"/>
</dbReference>
<dbReference type="EMBL" id="JASCXW010000038">
    <property type="protein sequence ID" value="MDI6453617.1"/>
    <property type="molecule type" value="Genomic_DNA"/>
</dbReference>
<dbReference type="RefSeq" id="WP_282840055.1">
    <property type="nucleotide sequence ID" value="NZ_JASCXW010000038.1"/>
</dbReference>
<keyword evidence="3" id="KW-1185">Reference proteome</keyword>
<organism evidence="2 3">
    <name type="scientific">Peloplasma aerotolerans</name>
    <dbReference type="NCBI Taxonomy" id="3044389"/>
    <lineage>
        <taxon>Bacteria</taxon>
        <taxon>Bacillati</taxon>
        <taxon>Mycoplasmatota</taxon>
        <taxon>Mollicutes</taxon>
        <taxon>Acholeplasmatales</taxon>
        <taxon>Acholeplasmataceae</taxon>
        <taxon>Peloplasma</taxon>
    </lineage>
</organism>
<proteinExistence type="predicted"/>
<dbReference type="Gene3D" id="3.20.100.30">
    <property type="entry name" value="VTC, catalytic tunnel domain"/>
    <property type="match status" value="1"/>
</dbReference>
<reference evidence="2" key="1">
    <citation type="submission" date="2023-05" db="EMBL/GenBank/DDBJ databases">
        <title>Mariniplasma microaerophilum sp. nov., a novel anaerobic mollicute isolated from terrestrial mud volcano, Taman Peninsula, Russia.</title>
        <authorList>
            <person name="Khomyakova M.A."/>
            <person name="Merkel A.Y."/>
            <person name="Slobodkin A.I."/>
        </authorList>
    </citation>
    <scope>NUCLEOTIDE SEQUENCE</scope>
    <source>
        <strain evidence="2">M4Ah</strain>
    </source>
</reference>
<dbReference type="Pfam" id="PF09359">
    <property type="entry name" value="VTC"/>
    <property type="match status" value="1"/>
</dbReference>
<dbReference type="SUPFAM" id="SSF55154">
    <property type="entry name" value="CYTH-like phosphatases"/>
    <property type="match status" value="1"/>
</dbReference>
<evidence type="ECO:0000313" key="3">
    <source>
        <dbReference type="Proteomes" id="UP001431532"/>
    </source>
</evidence>
<accession>A0AAW6U6W3</accession>
<dbReference type="AlphaFoldDB" id="A0AAW6U6W3"/>
<dbReference type="GO" id="GO:0006799">
    <property type="term" value="P:polyphosphate biosynthetic process"/>
    <property type="evidence" value="ECO:0007669"/>
    <property type="project" value="UniProtKB-ARBA"/>
</dbReference>
<name>A0AAW6U6W3_9MOLU</name>
<comment type="caution">
    <text evidence="2">The sequence shown here is derived from an EMBL/GenBank/DDBJ whole genome shotgun (WGS) entry which is preliminary data.</text>
</comment>
<dbReference type="InterPro" id="IPR042267">
    <property type="entry name" value="VTC_sf"/>
</dbReference>
<evidence type="ECO:0000259" key="1">
    <source>
        <dbReference type="Pfam" id="PF09359"/>
    </source>
</evidence>
<sequence length="247" mass="30122">MNRPIFNRYERKYIITAKQKDELIEFLNEYLIEDPYSTDGKAYTVYNIYFDTHDFSIIRNSIAKPRYKDKLRLRSYKFPLNPEDPVFLEIKKKYEGKINKRRITMRYDQALDYLEKKIMPTFDNFRDNQIMKEIDYFINIHNAYPGAFIKYDRIAMMSPTDELRVTFDYNIKFRNQKVDFTNDYGNLILSNRDSWLMEVKTEDNFPFWLARKLSEYQLYSQSFSKYGRAYQQYLLGGTNDDYILYHH</sequence>
<protein>
    <submittedName>
        <fullName evidence="2">Polyphosphate polymerase domain-containing protein</fullName>
    </submittedName>
</protein>
<dbReference type="CDD" id="cd07750">
    <property type="entry name" value="PolyPPase_VTC_like"/>
    <property type="match status" value="1"/>
</dbReference>
<feature type="domain" description="VTC" evidence="1">
    <location>
        <begin position="7"/>
        <end position="232"/>
    </location>
</feature>
<gene>
    <name evidence="2" type="ORF">QJ521_08565</name>
</gene>
<dbReference type="Proteomes" id="UP001431532">
    <property type="component" value="Unassembled WGS sequence"/>
</dbReference>
<dbReference type="InterPro" id="IPR033469">
    <property type="entry name" value="CYTH-like_dom_sf"/>
</dbReference>